<sequence length="195" mass="22348">MDKSSPLAICHSNEDDEDTLSLSDLPIYGDQNLKFWVEDTSTSSYDTEQDFEFSSEMMITSHDSSKPIVFCGKIIHVSSQNIENFESKKKKKQKCYKHTANTNVVRKVSMLASKTKSRWYLIMIGFGSSRIPKEMHINDLRKRGTSQEKKCNDYCDECDTSRMRTRGFLKFFGCGGGCSGTKDDETLCKHRFQIL</sequence>
<dbReference type="AlphaFoldDB" id="A0A6L2LFI6"/>
<organism evidence="1">
    <name type="scientific">Tanacetum cinerariifolium</name>
    <name type="common">Dalmatian daisy</name>
    <name type="synonym">Chrysanthemum cinerariifolium</name>
    <dbReference type="NCBI Taxonomy" id="118510"/>
    <lineage>
        <taxon>Eukaryota</taxon>
        <taxon>Viridiplantae</taxon>
        <taxon>Streptophyta</taxon>
        <taxon>Embryophyta</taxon>
        <taxon>Tracheophyta</taxon>
        <taxon>Spermatophyta</taxon>
        <taxon>Magnoliopsida</taxon>
        <taxon>eudicotyledons</taxon>
        <taxon>Gunneridae</taxon>
        <taxon>Pentapetalae</taxon>
        <taxon>asterids</taxon>
        <taxon>campanulids</taxon>
        <taxon>Asterales</taxon>
        <taxon>Asteraceae</taxon>
        <taxon>Asteroideae</taxon>
        <taxon>Anthemideae</taxon>
        <taxon>Anthemidinae</taxon>
        <taxon>Tanacetum</taxon>
    </lineage>
</organism>
<gene>
    <name evidence="1" type="ORF">Tci_031898</name>
</gene>
<accession>A0A6L2LFI6</accession>
<dbReference type="PANTHER" id="PTHR34130:SF5">
    <property type="entry name" value="OS08G0243800 PROTEIN"/>
    <property type="match status" value="1"/>
</dbReference>
<evidence type="ECO:0000313" key="1">
    <source>
        <dbReference type="EMBL" id="GEU59920.1"/>
    </source>
</evidence>
<comment type="caution">
    <text evidence="1">The sequence shown here is derived from an EMBL/GenBank/DDBJ whole genome shotgun (WGS) entry which is preliminary data.</text>
</comment>
<protein>
    <submittedName>
        <fullName evidence="1">Uncharacterized protein</fullName>
    </submittedName>
</protein>
<reference evidence="1" key="1">
    <citation type="journal article" date="2019" name="Sci. Rep.">
        <title>Draft genome of Tanacetum cinerariifolium, the natural source of mosquito coil.</title>
        <authorList>
            <person name="Yamashiro T."/>
            <person name="Shiraishi A."/>
            <person name="Satake H."/>
            <person name="Nakayama K."/>
        </authorList>
    </citation>
    <scope>NUCLEOTIDE SEQUENCE</scope>
</reference>
<name>A0A6L2LFI6_TANCI</name>
<proteinExistence type="predicted"/>
<dbReference type="EMBL" id="BKCJ010004254">
    <property type="protein sequence ID" value="GEU59920.1"/>
    <property type="molecule type" value="Genomic_DNA"/>
</dbReference>
<dbReference type="PANTHER" id="PTHR34130">
    <property type="entry name" value="OS08G0243800 PROTEIN"/>
    <property type="match status" value="1"/>
</dbReference>